<feature type="domain" description="GH141-like insertion" evidence="4">
    <location>
        <begin position="118"/>
        <end position="271"/>
    </location>
</feature>
<organism evidence="5 6">
    <name type="scientific">Roseimicrobium gellanilyticum</name>
    <dbReference type="NCBI Taxonomy" id="748857"/>
    <lineage>
        <taxon>Bacteria</taxon>
        <taxon>Pseudomonadati</taxon>
        <taxon>Verrucomicrobiota</taxon>
        <taxon>Verrucomicrobiia</taxon>
        <taxon>Verrucomicrobiales</taxon>
        <taxon>Verrucomicrobiaceae</taxon>
        <taxon>Roseimicrobium</taxon>
    </lineage>
</organism>
<comment type="caution">
    <text evidence="5">The sequence shown here is derived from an EMBL/GenBank/DDBJ whole genome shotgun (WGS) entry which is preliminary data.</text>
</comment>
<dbReference type="RefSeq" id="WP_113959501.1">
    <property type="nucleotide sequence ID" value="NZ_QNRR01000006.1"/>
</dbReference>
<dbReference type="InterPro" id="IPR011050">
    <property type="entry name" value="Pectin_lyase_fold/virulence"/>
</dbReference>
<dbReference type="InterPro" id="IPR012334">
    <property type="entry name" value="Pectin_lyas_fold"/>
</dbReference>
<evidence type="ECO:0000259" key="4">
    <source>
        <dbReference type="Pfam" id="PF21231"/>
    </source>
</evidence>
<dbReference type="InterPro" id="IPR006626">
    <property type="entry name" value="PbH1"/>
</dbReference>
<dbReference type="InterPro" id="IPR039448">
    <property type="entry name" value="Beta_helix"/>
</dbReference>
<dbReference type="AlphaFoldDB" id="A0A366HJE3"/>
<dbReference type="InterPro" id="IPR048482">
    <property type="entry name" value="GH141_ins"/>
</dbReference>
<dbReference type="EMBL" id="QNRR01000006">
    <property type="protein sequence ID" value="RBP42364.1"/>
    <property type="molecule type" value="Genomic_DNA"/>
</dbReference>
<evidence type="ECO:0000256" key="2">
    <source>
        <dbReference type="SAM" id="SignalP"/>
    </source>
</evidence>
<name>A0A366HJE3_9BACT</name>
<dbReference type="Pfam" id="PF21231">
    <property type="entry name" value="GH141_M"/>
    <property type="match status" value="1"/>
</dbReference>
<feature type="chain" id="PRO_5016967193" evidence="2">
    <location>
        <begin position="26"/>
        <end position="889"/>
    </location>
</feature>
<proteinExistence type="predicted"/>
<reference evidence="5 6" key="1">
    <citation type="submission" date="2018-06" db="EMBL/GenBank/DDBJ databases">
        <title>Genomic Encyclopedia of Type Strains, Phase IV (KMG-IV): sequencing the most valuable type-strain genomes for metagenomic binning, comparative biology and taxonomic classification.</title>
        <authorList>
            <person name="Goeker M."/>
        </authorList>
    </citation>
    <scope>NUCLEOTIDE SEQUENCE [LARGE SCALE GENOMIC DNA]</scope>
    <source>
        <strain evidence="5 6">DSM 25532</strain>
    </source>
</reference>
<dbReference type="GO" id="GO:0016829">
    <property type="term" value="F:lyase activity"/>
    <property type="evidence" value="ECO:0007669"/>
    <property type="project" value="UniProtKB-KW"/>
</dbReference>
<keyword evidence="2" id="KW-0732">Signal</keyword>
<dbReference type="SMART" id="SM00710">
    <property type="entry name" value="PbH1"/>
    <property type="match status" value="8"/>
</dbReference>
<feature type="compositionally biased region" description="Polar residues" evidence="1">
    <location>
        <begin position="80"/>
        <end position="90"/>
    </location>
</feature>
<feature type="region of interest" description="Disordered" evidence="1">
    <location>
        <begin position="75"/>
        <end position="96"/>
    </location>
</feature>
<dbReference type="PANTHER" id="PTHR36453:SF1">
    <property type="entry name" value="RIGHT HANDED BETA HELIX DOMAIN-CONTAINING PROTEIN"/>
    <property type="match status" value="1"/>
</dbReference>
<evidence type="ECO:0000259" key="3">
    <source>
        <dbReference type="Pfam" id="PF13229"/>
    </source>
</evidence>
<evidence type="ECO:0000256" key="1">
    <source>
        <dbReference type="SAM" id="MobiDB-lite"/>
    </source>
</evidence>
<dbReference type="SUPFAM" id="SSF51126">
    <property type="entry name" value="Pectin lyase-like"/>
    <property type="match status" value="1"/>
</dbReference>
<keyword evidence="5" id="KW-0456">Lyase</keyword>
<feature type="signal peptide" evidence="2">
    <location>
        <begin position="1"/>
        <end position="25"/>
    </location>
</feature>
<sequence length="889" mass="98986">MHRITTAFALAFTATLLFSPSLSRAHEIHVSSSGPIKSLTEARDAVRVWRAGDGKDKAEPIRVIIADGTYSIPEPFTLEPQDTGTSTSPITYEAAPGAKPILSGGRRITGWKQEKDGLWSAEIPEVKSGQWYFQELWINGRRATRARTPNKRYLHASKPALESRAGAPEMKAPENTAFYAKSEDLKALEPLSAKEREDVEVIVFQTWQIARHRVAYLEAPAGYIQFTAPSRWPFLVYEAGQRYILENFRGALDEPGEWFLSREDGKLLYKPLPDEEMSKAEAIAPVVQHLLVVKGDPANGRLVKYVSFKGLRFHHTGYHIPKEGHIDSQADSKIPAAVMLDGAAQITFDRCEIAHTGTYAIWFRNGCTDSSITHSHLYDMGAGGVRIGEGGVDPNPAGRTHHITVDNNIIQNGGRYFMGSVGVFIQQSSDNVVTHNDIGDFFYTGVSVGWVWGYGESLSHHNKIDFNHIHHLGYGVLSDMGGFYGLGPASGTSVSNNHVHDVQGYRYGGWGLYTDEGSSGVLMENNLVHNTRHATFHQHYGRDNVIRNNIFAFGSEAQIQRSRSEEHLSFTYANNIVLFDSGVLYYGQWNKPKVRMESNLYWDLRKEPIDFAGSDFAGWQKQGFDRGSRVADPLFVDAKGGNYQLKSESPALAMGFKPFDYTKAGVYDTGASDGWRALAAARTYPEVDLEPVPLFSYEDDFEGTPVGKPLWNARLDVHNKGDSIAVTEEKAKGGKRSVKVQDAPGLPNPWTPHFNFDCNHKTGTSRVSFDLWMEPGAKFNHEWRNKLAKYEVGPSIDVQDGALFSRKKELMKLPVEQWVHFELSAALGEASKGTWVLKVVLADGSEKAFEELPNGSKTWNTLEWLVFVSNATEKAAFYLDNLVIKNVVP</sequence>
<feature type="domain" description="Right handed beta helix" evidence="3">
    <location>
        <begin position="337"/>
        <end position="477"/>
    </location>
</feature>
<dbReference type="Proteomes" id="UP000253426">
    <property type="component" value="Unassembled WGS sequence"/>
</dbReference>
<evidence type="ECO:0000313" key="5">
    <source>
        <dbReference type="EMBL" id="RBP42364.1"/>
    </source>
</evidence>
<gene>
    <name evidence="5" type="ORF">DES53_10668</name>
</gene>
<evidence type="ECO:0000313" key="6">
    <source>
        <dbReference type="Proteomes" id="UP000253426"/>
    </source>
</evidence>
<keyword evidence="6" id="KW-1185">Reference proteome</keyword>
<accession>A0A366HJE3</accession>
<dbReference type="Pfam" id="PF13229">
    <property type="entry name" value="Beta_helix"/>
    <property type="match status" value="1"/>
</dbReference>
<protein>
    <submittedName>
        <fullName evidence="5">Parallel beta helix pectate lyase-like protein</fullName>
    </submittedName>
</protein>
<dbReference type="OrthoDB" id="9760240at2"/>
<dbReference type="PANTHER" id="PTHR36453">
    <property type="entry name" value="SECRETED PROTEIN-RELATED"/>
    <property type="match status" value="1"/>
</dbReference>
<dbReference type="Gene3D" id="2.160.20.10">
    <property type="entry name" value="Single-stranded right-handed beta-helix, Pectin lyase-like"/>
    <property type="match status" value="2"/>
</dbReference>